<dbReference type="EMBL" id="FQXK01000020">
    <property type="protein sequence ID" value="SHI25527.1"/>
    <property type="molecule type" value="Genomic_DNA"/>
</dbReference>
<organism evidence="3 4">
    <name type="scientific">Butyrivibrio fibrisolvens DSM 3071</name>
    <dbReference type="NCBI Taxonomy" id="1121131"/>
    <lineage>
        <taxon>Bacteria</taxon>
        <taxon>Bacillati</taxon>
        <taxon>Bacillota</taxon>
        <taxon>Clostridia</taxon>
        <taxon>Lachnospirales</taxon>
        <taxon>Lachnospiraceae</taxon>
        <taxon>Butyrivibrio</taxon>
    </lineage>
</organism>
<dbReference type="OrthoDB" id="9790723at2"/>
<feature type="domain" description="Phosphatidic acid phosphatase type 2/haloperoxidase" evidence="2">
    <location>
        <begin position="102"/>
        <end position="217"/>
    </location>
</feature>
<dbReference type="InterPro" id="IPR000326">
    <property type="entry name" value="PAP2/HPO"/>
</dbReference>
<gene>
    <name evidence="3" type="ORF">SAMN02745229_02460</name>
</gene>
<dbReference type="RefSeq" id="WP_073388167.1">
    <property type="nucleotide sequence ID" value="NZ_FQXK01000020.1"/>
</dbReference>
<evidence type="ECO:0000256" key="1">
    <source>
        <dbReference type="SAM" id="Phobius"/>
    </source>
</evidence>
<dbReference type="Proteomes" id="UP000184278">
    <property type="component" value="Unassembled WGS sequence"/>
</dbReference>
<evidence type="ECO:0000313" key="4">
    <source>
        <dbReference type="Proteomes" id="UP000184278"/>
    </source>
</evidence>
<feature type="transmembrane region" description="Helical" evidence="1">
    <location>
        <begin position="23"/>
        <end position="43"/>
    </location>
</feature>
<accession>A0A1M5ZMI3</accession>
<keyword evidence="1" id="KW-1133">Transmembrane helix</keyword>
<keyword evidence="1" id="KW-0472">Membrane</keyword>
<dbReference type="SUPFAM" id="SSF48317">
    <property type="entry name" value="Acid phosphatase/Vanadium-dependent haloperoxidase"/>
    <property type="match status" value="1"/>
</dbReference>
<name>A0A1M5ZMI3_BUTFI</name>
<dbReference type="InterPro" id="IPR036938">
    <property type="entry name" value="PAP2/HPO_sf"/>
</dbReference>
<dbReference type="AlphaFoldDB" id="A0A1M5ZMI3"/>
<sequence>MQNFMKADSFSKPFTAARVKESILMAIPTAIYAVIYLVWFNYIETRRVIHFTEMHTRIDDMIPFCEVFVIPYILWFFFIAFCTAFPLLKFEKEDYWRFMIFLGTGMTLFLIISTIFPTVQYLRPSQFERDNIFTRLVAMFYKYDTPTNVFPSMHVYNAIGGAFSISYSKRFSKGWKINSHVIAVSIVLSTMFIKQHSVTDVVSGIALALVMYYIVYRSDIVLNFLRKIHFIDPLEEEGEVATQEIRL</sequence>
<feature type="transmembrane region" description="Helical" evidence="1">
    <location>
        <begin position="98"/>
        <end position="119"/>
    </location>
</feature>
<dbReference type="STRING" id="1121131.SAMN02745229_02460"/>
<protein>
    <submittedName>
        <fullName evidence="3">PAP2 superfamily protein</fullName>
    </submittedName>
</protein>
<feature type="transmembrane region" description="Helical" evidence="1">
    <location>
        <begin position="177"/>
        <end position="193"/>
    </location>
</feature>
<keyword evidence="4" id="KW-1185">Reference proteome</keyword>
<dbReference type="Pfam" id="PF01569">
    <property type="entry name" value="PAP2"/>
    <property type="match status" value="1"/>
</dbReference>
<keyword evidence="1" id="KW-0812">Transmembrane</keyword>
<dbReference type="GeneID" id="89510739"/>
<feature type="transmembrane region" description="Helical" evidence="1">
    <location>
        <begin position="199"/>
        <end position="216"/>
    </location>
</feature>
<reference evidence="4" key="1">
    <citation type="submission" date="2016-11" db="EMBL/GenBank/DDBJ databases">
        <authorList>
            <person name="Varghese N."/>
            <person name="Submissions S."/>
        </authorList>
    </citation>
    <scope>NUCLEOTIDE SEQUENCE [LARGE SCALE GENOMIC DNA]</scope>
    <source>
        <strain evidence="4">DSM 3071</strain>
    </source>
</reference>
<feature type="transmembrane region" description="Helical" evidence="1">
    <location>
        <begin position="64"/>
        <end position="86"/>
    </location>
</feature>
<evidence type="ECO:0000313" key="3">
    <source>
        <dbReference type="EMBL" id="SHI25527.1"/>
    </source>
</evidence>
<evidence type="ECO:0000259" key="2">
    <source>
        <dbReference type="Pfam" id="PF01569"/>
    </source>
</evidence>
<proteinExistence type="predicted"/>